<sequence>MFYSLQIIWYPIDGLIHLLVKVCRSRTRASHKSTDLESSTGIDLDSTWATAKQDTSHIDVIEVQEECGLGRKGFHEGGKRSKAARYFRH</sequence>
<dbReference type="EMBL" id="JAPQKH010000007">
    <property type="protein sequence ID" value="KAJ5087691.1"/>
    <property type="molecule type" value="Genomic_DNA"/>
</dbReference>
<protein>
    <submittedName>
        <fullName evidence="1">Uncharacterized protein</fullName>
    </submittedName>
</protein>
<dbReference type="AlphaFoldDB" id="A0A9W9K018"/>
<comment type="caution">
    <text evidence="1">The sequence shown here is derived from an EMBL/GenBank/DDBJ whole genome shotgun (WGS) entry which is preliminary data.</text>
</comment>
<proteinExistence type="predicted"/>
<reference evidence="1" key="2">
    <citation type="journal article" date="2023" name="IMA Fungus">
        <title>Comparative genomic study of the Penicillium genus elucidates a diverse pangenome and 15 lateral gene transfer events.</title>
        <authorList>
            <person name="Petersen C."/>
            <person name="Sorensen T."/>
            <person name="Nielsen M.R."/>
            <person name="Sondergaard T.E."/>
            <person name="Sorensen J.L."/>
            <person name="Fitzpatrick D.A."/>
            <person name="Frisvad J.C."/>
            <person name="Nielsen K.L."/>
        </authorList>
    </citation>
    <scope>NUCLEOTIDE SEQUENCE</scope>
    <source>
        <strain evidence="1">IBT 30069</strain>
    </source>
</reference>
<accession>A0A9W9K018</accession>
<dbReference type="Proteomes" id="UP001149165">
    <property type="component" value="Unassembled WGS sequence"/>
</dbReference>
<reference evidence="1" key="1">
    <citation type="submission" date="2022-11" db="EMBL/GenBank/DDBJ databases">
        <authorList>
            <person name="Petersen C."/>
        </authorList>
    </citation>
    <scope>NUCLEOTIDE SEQUENCE</scope>
    <source>
        <strain evidence="1">IBT 30069</strain>
    </source>
</reference>
<gene>
    <name evidence="1" type="ORF">N7456_011307</name>
</gene>
<evidence type="ECO:0000313" key="2">
    <source>
        <dbReference type="Proteomes" id="UP001149165"/>
    </source>
</evidence>
<evidence type="ECO:0000313" key="1">
    <source>
        <dbReference type="EMBL" id="KAJ5087691.1"/>
    </source>
</evidence>
<keyword evidence="2" id="KW-1185">Reference proteome</keyword>
<dbReference type="OrthoDB" id="4324509at2759"/>
<organism evidence="1 2">
    <name type="scientific">Penicillium angulare</name>
    <dbReference type="NCBI Taxonomy" id="116970"/>
    <lineage>
        <taxon>Eukaryota</taxon>
        <taxon>Fungi</taxon>
        <taxon>Dikarya</taxon>
        <taxon>Ascomycota</taxon>
        <taxon>Pezizomycotina</taxon>
        <taxon>Eurotiomycetes</taxon>
        <taxon>Eurotiomycetidae</taxon>
        <taxon>Eurotiales</taxon>
        <taxon>Aspergillaceae</taxon>
        <taxon>Penicillium</taxon>
    </lineage>
</organism>
<name>A0A9W9K018_9EURO</name>